<evidence type="ECO:0000259" key="5">
    <source>
        <dbReference type="Pfam" id="PF01343"/>
    </source>
</evidence>
<dbReference type="Gene3D" id="6.20.330.10">
    <property type="match status" value="1"/>
</dbReference>
<dbReference type="PANTHER" id="PTHR42987:SF7">
    <property type="entry name" value="SIGNAL PEPTIDE PEPTIDASE SPPA-RELATED"/>
    <property type="match status" value="1"/>
</dbReference>
<dbReference type="Proteomes" id="UP000824263">
    <property type="component" value="Unassembled WGS sequence"/>
</dbReference>
<organism evidence="6 7">
    <name type="scientific">Candidatus Dorea gallistercoris</name>
    <dbReference type="NCBI Taxonomy" id="2838542"/>
    <lineage>
        <taxon>Bacteria</taxon>
        <taxon>Bacillati</taxon>
        <taxon>Bacillota</taxon>
        <taxon>Clostridia</taxon>
        <taxon>Lachnospirales</taxon>
        <taxon>Lachnospiraceae</taxon>
        <taxon>Dorea</taxon>
    </lineage>
</organism>
<sequence>MKTKQIIGLAVAGILFIAIGVTSVLTNSLSQRLLDQSVGSMLTGNLEFNAPMSDYIAVVKVEGTIQQQTEAASLFAITEGYQHTTTMEYIDRLMKDSNNKGILLYVDSPGGTVYESEELYLKLMEYKETTGRPIWDYMSHYAASGGYMTSVAADKIYANPNTVTGSIGVIMSGYDLTGLYEKLGIRYISITSGENKDSSQLTEDQIAIYQEQVDEYYSRFVEIVSEGRGMSVDAVRTLADGRTYTAKQALENGLVDEIALYEDMKEAMSEELGVDEFYELESTTDMLASLFAKAEELVPKSEAQVLTEAAEEMESGVPMYYAEQLQ</sequence>
<comment type="similarity">
    <text evidence="1">Belongs to the peptidase S49 family.</text>
</comment>
<dbReference type="InterPro" id="IPR047272">
    <property type="entry name" value="S49_SppA_C"/>
</dbReference>
<dbReference type="Gene3D" id="3.90.226.10">
    <property type="entry name" value="2-enoyl-CoA Hydratase, Chain A, domain 1"/>
    <property type="match status" value="1"/>
</dbReference>
<reference evidence="6" key="1">
    <citation type="journal article" date="2021" name="PeerJ">
        <title>Extensive microbial diversity within the chicken gut microbiome revealed by metagenomics and culture.</title>
        <authorList>
            <person name="Gilroy R."/>
            <person name="Ravi A."/>
            <person name="Getino M."/>
            <person name="Pursley I."/>
            <person name="Horton D.L."/>
            <person name="Alikhan N.F."/>
            <person name="Baker D."/>
            <person name="Gharbi K."/>
            <person name="Hall N."/>
            <person name="Watson M."/>
            <person name="Adriaenssens E.M."/>
            <person name="Foster-Nyarko E."/>
            <person name="Jarju S."/>
            <person name="Secka A."/>
            <person name="Antonio M."/>
            <person name="Oren A."/>
            <person name="Chaudhuri R.R."/>
            <person name="La Ragione R."/>
            <person name="Hildebrand F."/>
            <person name="Pallen M.J."/>
        </authorList>
    </citation>
    <scope>NUCLEOTIDE SEQUENCE</scope>
    <source>
        <strain evidence="6">ChiSxjej1B13-11762</strain>
    </source>
</reference>
<evidence type="ECO:0000313" key="6">
    <source>
        <dbReference type="EMBL" id="HIW84322.1"/>
    </source>
</evidence>
<keyword evidence="3" id="KW-0378">Hydrolase</keyword>
<feature type="domain" description="Peptidase S49" evidence="5">
    <location>
        <begin position="129"/>
        <end position="274"/>
    </location>
</feature>
<evidence type="ECO:0000256" key="4">
    <source>
        <dbReference type="ARBA" id="ARBA00022825"/>
    </source>
</evidence>
<protein>
    <submittedName>
        <fullName evidence="6">Signal peptide peptidase SppA</fullName>
    </submittedName>
</protein>
<dbReference type="InterPro" id="IPR004635">
    <property type="entry name" value="Pept_S49_SppA"/>
</dbReference>
<keyword evidence="2" id="KW-0645">Protease</keyword>
<dbReference type="AlphaFoldDB" id="A0A9D1RCV2"/>
<dbReference type="GO" id="GO:0008236">
    <property type="term" value="F:serine-type peptidase activity"/>
    <property type="evidence" value="ECO:0007669"/>
    <property type="project" value="UniProtKB-KW"/>
</dbReference>
<accession>A0A9D1RCV2</accession>
<dbReference type="CDD" id="cd07023">
    <property type="entry name" value="S49_Sppa_N_C"/>
    <property type="match status" value="1"/>
</dbReference>
<dbReference type="GO" id="GO:0006508">
    <property type="term" value="P:proteolysis"/>
    <property type="evidence" value="ECO:0007669"/>
    <property type="project" value="UniProtKB-KW"/>
</dbReference>
<evidence type="ECO:0000313" key="7">
    <source>
        <dbReference type="Proteomes" id="UP000824263"/>
    </source>
</evidence>
<dbReference type="Pfam" id="PF01343">
    <property type="entry name" value="Peptidase_S49"/>
    <property type="match status" value="1"/>
</dbReference>
<evidence type="ECO:0000256" key="2">
    <source>
        <dbReference type="ARBA" id="ARBA00022670"/>
    </source>
</evidence>
<dbReference type="InterPro" id="IPR002142">
    <property type="entry name" value="Peptidase_S49"/>
</dbReference>
<proteinExistence type="inferred from homology"/>
<evidence type="ECO:0000256" key="3">
    <source>
        <dbReference type="ARBA" id="ARBA00022801"/>
    </source>
</evidence>
<keyword evidence="4" id="KW-0720">Serine protease</keyword>
<dbReference type="SUPFAM" id="SSF52096">
    <property type="entry name" value="ClpP/crotonase"/>
    <property type="match status" value="1"/>
</dbReference>
<dbReference type="NCBIfam" id="TIGR00706">
    <property type="entry name" value="SppA_dom"/>
    <property type="match status" value="1"/>
</dbReference>
<comment type="caution">
    <text evidence="6">The sequence shown here is derived from an EMBL/GenBank/DDBJ whole genome shotgun (WGS) entry which is preliminary data.</text>
</comment>
<dbReference type="InterPro" id="IPR029045">
    <property type="entry name" value="ClpP/crotonase-like_dom_sf"/>
</dbReference>
<gene>
    <name evidence="6" type="primary">sppA</name>
    <name evidence="6" type="ORF">H9873_08365</name>
</gene>
<reference evidence="6" key="2">
    <citation type="submission" date="2021-04" db="EMBL/GenBank/DDBJ databases">
        <authorList>
            <person name="Gilroy R."/>
        </authorList>
    </citation>
    <scope>NUCLEOTIDE SEQUENCE</scope>
    <source>
        <strain evidence="6">ChiSxjej1B13-11762</strain>
    </source>
</reference>
<dbReference type="PANTHER" id="PTHR42987">
    <property type="entry name" value="PEPTIDASE S49"/>
    <property type="match status" value="1"/>
</dbReference>
<dbReference type="EMBL" id="DXGF01000146">
    <property type="protein sequence ID" value="HIW84322.1"/>
    <property type="molecule type" value="Genomic_DNA"/>
</dbReference>
<evidence type="ECO:0000256" key="1">
    <source>
        <dbReference type="ARBA" id="ARBA00008683"/>
    </source>
</evidence>
<name>A0A9D1RCV2_9FIRM</name>